<protein>
    <submittedName>
        <fullName evidence="2">Uncharacterized protein</fullName>
    </submittedName>
</protein>
<proteinExistence type="predicted"/>
<comment type="caution">
    <text evidence="2">The sequence shown here is derived from an EMBL/GenBank/DDBJ whole genome shotgun (WGS) entry which is preliminary data.</text>
</comment>
<sequence length="69" mass="7163">MDFCTDDPSSWVARIPSPSSVALVKNIVQALYGAFAGILGLGVLKTLGSSGSSPTLNRCIVLNAFGQYS</sequence>
<name>A0A834T259_9FABA</name>
<feature type="transmembrane region" description="Helical" evidence="1">
    <location>
        <begin position="27"/>
        <end position="48"/>
    </location>
</feature>
<reference evidence="2" key="1">
    <citation type="submission" date="2020-09" db="EMBL/GenBank/DDBJ databases">
        <title>Genome-Enabled Discovery of Anthraquinone Biosynthesis in Senna tora.</title>
        <authorList>
            <person name="Kang S.-H."/>
            <person name="Pandey R.P."/>
            <person name="Lee C.-M."/>
            <person name="Sim J.-S."/>
            <person name="Jeong J.-T."/>
            <person name="Choi B.-S."/>
            <person name="Jung M."/>
            <person name="Ginzburg D."/>
            <person name="Zhao K."/>
            <person name="Won S.Y."/>
            <person name="Oh T.-J."/>
            <person name="Yu Y."/>
            <person name="Kim N.-H."/>
            <person name="Lee O.R."/>
            <person name="Lee T.-H."/>
            <person name="Bashyal P."/>
            <person name="Kim T.-S."/>
            <person name="Lee W.-H."/>
            <person name="Kawkins C."/>
            <person name="Kim C.-K."/>
            <person name="Kim J.S."/>
            <person name="Ahn B.O."/>
            <person name="Rhee S.Y."/>
            <person name="Sohng J.K."/>
        </authorList>
    </citation>
    <scope>NUCLEOTIDE SEQUENCE</scope>
    <source>
        <tissue evidence="2">Leaf</tissue>
    </source>
</reference>
<dbReference type="EMBL" id="JAAIUW010000009">
    <property type="protein sequence ID" value="KAF7815078.1"/>
    <property type="molecule type" value="Genomic_DNA"/>
</dbReference>
<keyword evidence="3" id="KW-1185">Reference proteome</keyword>
<organism evidence="2 3">
    <name type="scientific">Senna tora</name>
    <dbReference type="NCBI Taxonomy" id="362788"/>
    <lineage>
        <taxon>Eukaryota</taxon>
        <taxon>Viridiplantae</taxon>
        <taxon>Streptophyta</taxon>
        <taxon>Embryophyta</taxon>
        <taxon>Tracheophyta</taxon>
        <taxon>Spermatophyta</taxon>
        <taxon>Magnoliopsida</taxon>
        <taxon>eudicotyledons</taxon>
        <taxon>Gunneridae</taxon>
        <taxon>Pentapetalae</taxon>
        <taxon>rosids</taxon>
        <taxon>fabids</taxon>
        <taxon>Fabales</taxon>
        <taxon>Fabaceae</taxon>
        <taxon>Caesalpinioideae</taxon>
        <taxon>Cassia clade</taxon>
        <taxon>Senna</taxon>
    </lineage>
</organism>
<dbReference type="Proteomes" id="UP000634136">
    <property type="component" value="Unassembled WGS sequence"/>
</dbReference>
<evidence type="ECO:0000256" key="1">
    <source>
        <dbReference type="SAM" id="Phobius"/>
    </source>
</evidence>
<gene>
    <name evidence="2" type="ORF">G2W53_029047</name>
</gene>
<keyword evidence="1" id="KW-0812">Transmembrane</keyword>
<accession>A0A834T259</accession>
<keyword evidence="1" id="KW-1133">Transmembrane helix</keyword>
<evidence type="ECO:0000313" key="2">
    <source>
        <dbReference type="EMBL" id="KAF7815078.1"/>
    </source>
</evidence>
<keyword evidence="1" id="KW-0472">Membrane</keyword>
<dbReference type="AlphaFoldDB" id="A0A834T259"/>
<evidence type="ECO:0000313" key="3">
    <source>
        <dbReference type="Proteomes" id="UP000634136"/>
    </source>
</evidence>